<dbReference type="InterPro" id="IPR027417">
    <property type="entry name" value="P-loop_NTPase"/>
</dbReference>
<evidence type="ECO:0000256" key="3">
    <source>
        <dbReference type="ARBA" id="ARBA00022737"/>
    </source>
</evidence>
<keyword evidence="6" id="KW-0067">ATP-binding</keyword>
<dbReference type="Pfam" id="PF23559">
    <property type="entry name" value="WHD_DRP"/>
    <property type="match status" value="1"/>
</dbReference>
<name>A0AAN8T4D4_SOLBU</name>
<keyword evidence="2" id="KW-0433">Leucine-rich repeat</keyword>
<evidence type="ECO:0000259" key="10">
    <source>
        <dbReference type="Pfam" id="PF23598"/>
    </source>
</evidence>
<evidence type="ECO:0000256" key="5">
    <source>
        <dbReference type="ARBA" id="ARBA00022821"/>
    </source>
</evidence>
<evidence type="ECO:0000313" key="12">
    <source>
        <dbReference type="Proteomes" id="UP001371456"/>
    </source>
</evidence>
<dbReference type="EMBL" id="JBANQN010000008">
    <property type="protein sequence ID" value="KAK6781490.1"/>
    <property type="molecule type" value="Genomic_DNA"/>
</dbReference>
<dbReference type="InterPro" id="IPR032675">
    <property type="entry name" value="LRR_dom_sf"/>
</dbReference>
<sequence>MDILINVLSGFIVEVGKFVGKCIYPDVENTVHFSSNVENLTKEMERLTKLRDDIKGKVEIAEGEGYKPKPDVIKWIDDVRELENEWETMQENIAAAKTLPYMCCPNCSLLSEVWTQAQNRIQVCIIGVWGAGGIGKTTLVTNLNNELKQIDVSIRSKLSFGVVIWVTVPKPPIDIRKVQAQIVSRLNLKVDNKGSEISIASKIYQRLKQEKSFLVILDDVWEAIDLDHVGVPQLKGSKVVITSRDLGVCNQMKIDTEVNISTLDEDESWHMFIKNAGDVAKQEDIQPLAMDIARECGGLPLAITVIGTSMRGKNRVELWEDALKSLRISTPNNKEVEKKVYNVIKWSFDSLESQDDIELSSEHVRGDIRSCFLYCSLYPAAMSTNDLIHCWWGEGFLGEHDTYEEAYNRGITMIESLKDACLLEEAEKVDYVKMHDVVRDVATWIDKSISHNVKRMSFIGKKIEHLRECPETTTLLLQDYYSLREIPHEFFLSFPALRVLNLSRTGIRALPSSVKNLSQLRALILGYCYELKKLPAIGNLCNLQLLDCDRTWLGGLPEGMDKLTNLRLLNMPLGELKESIDLGVFHKLQRLEMLHLPMIRYRYRVGATSFDEISHLPNLTSLFIYLDRSSISNLKSDHTWMKRLKRFHITVGNTSTRPEVPFNKSTRAICLLGFDIFNNKDSLSSMLQFASDLYLVKCMGLTKFIQNNSFDGLKSLCIKHCSCDFGPSEEGSDDPLPNLEYLYLHHVSNFNSVSDFHQLLGLRFSKLRKLDIHYCHNLTYLFNVGGAFSVPRDLKEISLSFCGRLTELLPQFGSSQTTLISSEIPSVRKLCLVGLLSLKTFGEPWELEELEVNGCYGIRKLPLSIQTSNNIKIIKASPERWWSQLEWDDDKYKSNLQHCVIHNHKQKFSQLML</sequence>
<dbReference type="AlphaFoldDB" id="A0AAN8T4D4"/>
<keyword evidence="12" id="KW-1185">Reference proteome</keyword>
<comment type="similarity">
    <text evidence="1">Belongs to the disease resistance NB-LRR family.</text>
</comment>
<dbReference type="FunFam" id="1.10.10.10:FF:000322">
    <property type="entry name" value="Probable disease resistance protein At1g63360"/>
    <property type="match status" value="1"/>
</dbReference>
<reference evidence="11 12" key="1">
    <citation type="submission" date="2024-02" db="EMBL/GenBank/DDBJ databases">
        <title>de novo genome assembly of Solanum bulbocastanum strain 11H21.</title>
        <authorList>
            <person name="Hosaka A.J."/>
        </authorList>
    </citation>
    <scope>NUCLEOTIDE SEQUENCE [LARGE SCALE GENOMIC DNA]</scope>
    <source>
        <tissue evidence="11">Young leaves</tissue>
    </source>
</reference>
<dbReference type="PRINTS" id="PR00364">
    <property type="entry name" value="DISEASERSIST"/>
</dbReference>
<organism evidence="11 12">
    <name type="scientific">Solanum bulbocastanum</name>
    <name type="common">Wild potato</name>
    <dbReference type="NCBI Taxonomy" id="147425"/>
    <lineage>
        <taxon>Eukaryota</taxon>
        <taxon>Viridiplantae</taxon>
        <taxon>Streptophyta</taxon>
        <taxon>Embryophyta</taxon>
        <taxon>Tracheophyta</taxon>
        <taxon>Spermatophyta</taxon>
        <taxon>Magnoliopsida</taxon>
        <taxon>eudicotyledons</taxon>
        <taxon>Gunneridae</taxon>
        <taxon>Pentapetalae</taxon>
        <taxon>asterids</taxon>
        <taxon>lamiids</taxon>
        <taxon>Solanales</taxon>
        <taxon>Solanaceae</taxon>
        <taxon>Solanoideae</taxon>
        <taxon>Solaneae</taxon>
        <taxon>Solanum</taxon>
    </lineage>
</organism>
<dbReference type="InterPro" id="IPR042197">
    <property type="entry name" value="Apaf_helical"/>
</dbReference>
<evidence type="ECO:0000256" key="7">
    <source>
        <dbReference type="SAM" id="Coils"/>
    </source>
</evidence>
<dbReference type="InterPro" id="IPR058922">
    <property type="entry name" value="WHD_DRP"/>
</dbReference>
<dbReference type="FunFam" id="1.10.8.430:FF:000003">
    <property type="entry name" value="Probable disease resistance protein At5g66910"/>
    <property type="match status" value="1"/>
</dbReference>
<keyword evidence="5" id="KW-0611">Plant defense</keyword>
<dbReference type="PANTHER" id="PTHR33463:SF218">
    <property type="entry name" value="DISEASE RESISTANCE PROTEIN RPS2-LIKE"/>
    <property type="match status" value="1"/>
</dbReference>
<evidence type="ECO:0008006" key="13">
    <source>
        <dbReference type="Google" id="ProtNLM"/>
    </source>
</evidence>
<feature type="domain" description="Disease resistance R13L4/SHOC-2-like LRR" evidence="10">
    <location>
        <begin position="467"/>
        <end position="660"/>
    </location>
</feature>
<evidence type="ECO:0000256" key="1">
    <source>
        <dbReference type="ARBA" id="ARBA00008894"/>
    </source>
</evidence>
<dbReference type="InterPro" id="IPR002182">
    <property type="entry name" value="NB-ARC"/>
</dbReference>
<feature type="coiled-coil region" evidence="7">
    <location>
        <begin position="37"/>
        <end position="99"/>
    </location>
</feature>
<protein>
    <recommendedName>
        <fullName evidence="13">NB-ARC domain-containing protein</fullName>
    </recommendedName>
</protein>
<comment type="caution">
    <text evidence="11">The sequence shown here is derived from an EMBL/GenBank/DDBJ whole genome shotgun (WGS) entry which is preliminary data.</text>
</comment>
<evidence type="ECO:0000256" key="2">
    <source>
        <dbReference type="ARBA" id="ARBA00022614"/>
    </source>
</evidence>
<dbReference type="InterPro" id="IPR050905">
    <property type="entry name" value="Plant_NBS-LRR"/>
</dbReference>
<accession>A0AAN8T4D4</accession>
<evidence type="ECO:0000256" key="4">
    <source>
        <dbReference type="ARBA" id="ARBA00022741"/>
    </source>
</evidence>
<evidence type="ECO:0000259" key="8">
    <source>
        <dbReference type="Pfam" id="PF00931"/>
    </source>
</evidence>
<dbReference type="SUPFAM" id="SSF52058">
    <property type="entry name" value="L domain-like"/>
    <property type="match status" value="1"/>
</dbReference>
<dbReference type="InterPro" id="IPR055414">
    <property type="entry name" value="LRR_R13L4/SHOC2-like"/>
</dbReference>
<dbReference type="Pfam" id="PF23598">
    <property type="entry name" value="LRR_14"/>
    <property type="match status" value="1"/>
</dbReference>
<dbReference type="GO" id="GO:0043531">
    <property type="term" value="F:ADP binding"/>
    <property type="evidence" value="ECO:0007669"/>
    <property type="project" value="InterPro"/>
</dbReference>
<dbReference type="Proteomes" id="UP001371456">
    <property type="component" value="Unassembled WGS sequence"/>
</dbReference>
<dbReference type="Gene3D" id="3.40.50.300">
    <property type="entry name" value="P-loop containing nucleotide triphosphate hydrolases"/>
    <property type="match status" value="1"/>
</dbReference>
<dbReference type="SUPFAM" id="SSF52540">
    <property type="entry name" value="P-loop containing nucleoside triphosphate hydrolases"/>
    <property type="match status" value="1"/>
</dbReference>
<evidence type="ECO:0000259" key="9">
    <source>
        <dbReference type="Pfam" id="PF23559"/>
    </source>
</evidence>
<dbReference type="Gene3D" id="3.80.10.10">
    <property type="entry name" value="Ribonuclease Inhibitor"/>
    <property type="match status" value="2"/>
</dbReference>
<keyword evidence="7" id="KW-0175">Coiled coil</keyword>
<keyword evidence="3" id="KW-0677">Repeat</keyword>
<dbReference type="FunFam" id="3.40.50.300:FF:001091">
    <property type="entry name" value="Probable disease resistance protein At1g61300"/>
    <property type="match status" value="1"/>
</dbReference>
<evidence type="ECO:0000313" key="11">
    <source>
        <dbReference type="EMBL" id="KAK6781490.1"/>
    </source>
</evidence>
<keyword evidence="4" id="KW-0547">Nucleotide-binding</keyword>
<feature type="domain" description="Disease resistance protein winged helix" evidence="9">
    <location>
        <begin position="382"/>
        <end position="442"/>
    </location>
</feature>
<dbReference type="GO" id="GO:0051607">
    <property type="term" value="P:defense response to virus"/>
    <property type="evidence" value="ECO:0007669"/>
    <property type="project" value="UniProtKB-ARBA"/>
</dbReference>
<dbReference type="Gene3D" id="1.10.8.430">
    <property type="entry name" value="Helical domain of apoptotic protease-activating factors"/>
    <property type="match status" value="1"/>
</dbReference>
<evidence type="ECO:0000256" key="6">
    <source>
        <dbReference type="ARBA" id="ARBA00022840"/>
    </source>
</evidence>
<dbReference type="Pfam" id="PF00931">
    <property type="entry name" value="NB-ARC"/>
    <property type="match status" value="1"/>
</dbReference>
<dbReference type="GO" id="GO:0005524">
    <property type="term" value="F:ATP binding"/>
    <property type="evidence" value="ECO:0007669"/>
    <property type="project" value="UniProtKB-KW"/>
</dbReference>
<proteinExistence type="inferred from homology"/>
<dbReference type="PANTHER" id="PTHR33463">
    <property type="entry name" value="NB-ARC DOMAIN-CONTAINING PROTEIN-RELATED"/>
    <property type="match status" value="1"/>
</dbReference>
<feature type="domain" description="NB-ARC" evidence="8">
    <location>
        <begin position="119"/>
        <end position="277"/>
    </location>
</feature>
<gene>
    <name evidence="11" type="ORF">RDI58_019286</name>
</gene>